<keyword evidence="2" id="KW-1185">Reference proteome</keyword>
<protein>
    <submittedName>
        <fullName evidence="1">Uncharacterized protein</fullName>
    </submittedName>
</protein>
<evidence type="ECO:0000313" key="2">
    <source>
        <dbReference type="Proteomes" id="UP001179952"/>
    </source>
</evidence>
<comment type="caution">
    <text evidence="1">The sequence shown here is derived from an EMBL/GenBank/DDBJ whole genome shotgun (WGS) entry which is preliminary data.</text>
</comment>
<dbReference type="Proteomes" id="UP001179952">
    <property type="component" value="Unassembled WGS sequence"/>
</dbReference>
<reference evidence="1" key="1">
    <citation type="journal article" date="2023" name="Nat. Commun.">
        <title>Diploid and tetraploid genomes of Acorus and the evolution of monocots.</title>
        <authorList>
            <person name="Ma L."/>
            <person name="Liu K.W."/>
            <person name="Li Z."/>
            <person name="Hsiao Y.Y."/>
            <person name="Qi Y."/>
            <person name="Fu T."/>
            <person name="Tang G.D."/>
            <person name="Zhang D."/>
            <person name="Sun W.H."/>
            <person name="Liu D.K."/>
            <person name="Li Y."/>
            <person name="Chen G.Z."/>
            <person name="Liu X.D."/>
            <person name="Liao X.Y."/>
            <person name="Jiang Y.T."/>
            <person name="Yu X."/>
            <person name="Hao Y."/>
            <person name="Huang J."/>
            <person name="Zhao X.W."/>
            <person name="Ke S."/>
            <person name="Chen Y.Y."/>
            <person name="Wu W.L."/>
            <person name="Hsu J.L."/>
            <person name="Lin Y.F."/>
            <person name="Huang M.D."/>
            <person name="Li C.Y."/>
            <person name="Huang L."/>
            <person name="Wang Z.W."/>
            <person name="Zhao X."/>
            <person name="Zhong W.Y."/>
            <person name="Peng D.H."/>
            <person name="Ahmad S."/>
            <person name="Lan S."/>
            <person name="Zhang J.S."/>
            <person name="Tsai W.C."/>
            <person name="Van de Peer Y."/>
            <person name="Liu Z.J."/>
        </authorList>
    </citation>
    <scope>NUCLEOTIDE SEQUENCE</scope>
    <source>
        <strain evidence="1">SCP</strain>
    </source>
</reference>
<sequence length="88" mass="9839">MPLIAPIEESLLPPSLGPQHYVELCSLAPVQSVVASATYFSISTSLLTDPSMRDHSLSVEDLWQIKRHSRFRQHSSSVPLKLLQFEPP</sequence>
<reference evidence="1" key="2">
    <citation type="submission" date="2023-06" db="EMBL/GenBank/DDBJ databases">
        <authorList>
            <person name="Ma L."/>
            <person name="Liu K.-W."/>
            <person name="Li Z."/>
            <person name="Hsiao Y.-Y."/>
            <person name="Qi Y."/>
            <person name="Fu T."/>
            <person name="Tang G."/>
            <person name="Zhang D."/>
            <person name="Sun W.-H."/>
            <person name="Liu D.-K."/>
            <person name="Li Y."/>
            <person name="Chen G.-Z."/>
            <person name="Liu X.-D."/>
            <person name="Liao X.-Y."/>
            <person name="Jiang Y.-T."/>
            <person name="Yu X."/>
            <person name="Hao Y."/>
            <person name="Huang J."/>
            <person name="Zhao X.-W."/>
            <person name="Ke S."/>
            <person name="Chen Y.-Y."/>
            <person name="Wu W.-L."/>
            <person name="Hsu J.-L."/>
            <person name="Lin Y.-F."/>
            <person name="Huang M.-D."/>
            <person name="Li C.-Y."/>
            <person name="Huang L."/>
            <person name="Wang Z.-W."/>
            <person name="Zhao X."/>
            <person name="Zhong W.-Y."/>
            <person name="Peng D.-H."/>
            <person name="Ahmad S."/>
            <person name="Lan S."/>
            <person name="Zhang J.-S."/>
            <person name="Tsai W.-C."/>
            <person name="Van De Peer Y."/>
            <person name="Liu Z.-J."/>
        </authorList>
    </citation>
    <scope>NUCLEOTIDE SEQUENCE</scope>
    <source>
        <strain evidence="1">SCP</strain>
        <tissue evidence="1">Leaves</tissue>
    </source>
</reference>
<organism evidence="1 2">
    <name type="scientific">Acorus gramineus</name>
    <name type="common">Dwarf sweet flag</name>
    <dbReference type="NCBI Taxonomy" id="55184"/>
    <lineage>
        <taxon>Eukaryota</taxon>
        <taxon>Viridiplantae</taxon>
        <taxon>Streptophyta</taxon>
        <taxon>Embryophyta</taxon>
        <taxon>Tracheophyta</taxon>
        <taxon>Spermatophyta</taxon>
        <taxon>Magnoliopsida</taxon>
        <taxon>Liliopsida</taxon>
        <taxon>Acoraceae</taxon>
        <taxon>Acorus</taxon>
    </lineage>
</organism>
<proteinExistence type="predicted"/>
<dbReference type="EMBL" id="JAUJYN010000001">
    <property type="protein sequence ID" value="KAK1281036.1"/>
    <property type="molecule type" value="Genomic_DNA"/>
</dbReference>
<name>A0AAV9BWZ0_ACOGR</name>
<accession>A0AAV9BWZ0</accession>
<gene>
    <name evidence="1" type="ORF">QJS04_geneDACA016119</name>
</gene>
<evidence type="ECO:0000313" key="1">
    <source>
        <dbReference type="EMBL" id="KAK1281036.1"/>
    </source>
</evidence>
<dbReference type="AlphaFoldDB" id="A0AAV9BWZ0"/>